<sequence length="330" mass="37967">MVQAQLPLHSLLSFRIVCKQWNMMLQSKSFIAKVPCARHGGWFLFRGEGKECVAFMPSVNKWCQINLDFLLPARVRVVATSGGLLCVRQHDDQLIVCNPFTKAWLQLPPKLHRWKYPIVGMVKIGQSYNVVVAGRKGAHANIVTEIYDSETATWKLVIDKNQIQLQQSFQTNAVFFNGSLYCAGQNAILVYNMEQNQWMEISGPIMENTKLMLPQICVCHSCLLMVEVMSNRFLMTRISIWKLSKFGGLWSKIASMPDKLLKEVMNISGSRLFTYFGCNNLVLFIFARRRVLAYNIRQNSWHWIPCCPFIHNFARRFAHFSYDPNLGSTI</sequence>
<accession>A0ABP0UID5</accession>
<proteinExistence type="predicted"/>
<dbReference type="PANTHER" id="PTHR31672">
    <property type="entry name" value="BNACNNG10540D PROTEIN"/>
    <property type="match status" value="1"/>
</dbReference>
<dbReference type="InterPro" id="IPR050796">
    <property type="entry name" value="SCF_F-box_component"/>
</dbReference>
<keyword evidence="3" id="KW-1185">Reference proteome</keyword>
<organism evidence="2 3">
    <name type="scientific">Sphagnum troendelagicum</name>
    <dbReference type="NCBI Taxonomy" id="128251"/>
    <lineage>
        <taxon>Eukaryota</taxon>
        <taxon>Viridiplantae</taxon>
        <taxon>Streptophyta</taxon>
        <taxon>Embryophyta</taxon>
        <taxon>Bryophyta</taxon>
        <taxon>Sphagnophytina</taxon>
        <taxon>Sphagnopsida</taxon>
        <taxon>Sphagnales</taxon>
        <taxon>Sphagnaceae</taxon>
        <taxon>Sphagnum</taxon>
    </lineage>
</organism>
<evidence type="ECO:0000313" key="3">
    <source>
        <dbReference type="Proteomes" id="UP001497512"/>
    </source>
</evidence>
<reference evidence="2" key="1">
    <citation type="submission" date="2024-02" db="EMBL/GenBank/DDBJ databases">
        <authorList>
            <consortium name="ELIXIR-Norway"/>
            <consortium name="Elixir Norway"/>
        </authorList>
    </citation>
    <scope>NUCLEOTIDE SEQUENCE</scope>
</reference>
<dbReference type="EMBL" id="OZ019896">
    <property type="protein sequence ID" value="CAK9222288.1"/>
    <property type="molecule type" value="Genomic_DNA"/>
</dbReference>
<dbReference type="Proteomes" id="UP001497512">
    <property type="component" value="Chromosome 4"/>
</dbReference>
<gene>
    <name evidence="2" type="ORF">CSSPTR1EN2_LOCUS15990</name>
</gene>
<dbReference type="NCBIfam" id="TIGR01640">
    <property type="entry name" value="F_box_assoc_1"/>
    <property type="match status" value="1"/>
</dbReference>
<dbReference type="InterPro" id="IPR015915">
    <property type="entry name" value="Kelch-typ_b-propeller"/>
</dbReference>
<dbReference type="InterPro" id="IPR036047">
    <property type="entry name" value="F-box-like_dom_sf"/>
</dbReference>
<dbReference type="InterPro" id="IPR017451">
    <property type="entry name" value="F-box-assoc_interact_dom"/>
</dbReference>
<dbReference type="Pfam" id="PF07734">
    <property type="entry name" value="FBA_1"/>
    <property type="match status" value="1"/>
</dbReference>
<dbReference type="InterPro" id="IPR006527">
    <property type="entry name" value="F-box-assoc_dom_typ1"/>
</dbReference>
<evidence type="ECO:0000313" key="2">
    <source>
        <dbReference type="EMBL" id="CAK9222288.1"/>
    </source>
</evidence>
<dbReference type="PANTHER" id="PTHR31672:SF2">
    <property type="entry name" value="F-BOX DOMAIN-CONTAINING PROTEIN"/>
    <property type="match status" value="1"/>
</dbReference>
<dbReference type="Gene3D" id="2.120.10.80">
    <property type="entry name" value="Kelch-type beta propeller"/>
    <property type="match status" value="1"/>
</dbReference>
<name>A0ABP0UID5_9BRYO</name>
<protein>
    <recommendedName>
        <fullName evidence="1">F-box associated beta-propeller type 1 domain-containing protein</fullName>
    </recommendedName>
</protein>
<feature type="domain" description="F-box associated beta-propeller type 1" evidence="1">
    <location>
        <begin position="74"/>
        <end position="267"/>
    </location>
</feature>
<dbReference type="SUPFAM" id="SSF81383">
    <property type="entry name" value="F-box domain"/>
    <property type="match status" value="1"/>
</dbReference>
<dbReference type="SUPFAM" id="SSF117281">
    <property type="entry name" value="Kelch motif"/>
    <property type="match status" value="1"/>
</dbReference>
<evidence type="ECO:0000259" key="1">
    <source>
        <dbReference type="Pfam" id="PF07734"/>
    </source>
</evidence>